<feature type="domain" description="Integrase catalytic" evidence="2">
    <location>
        <begin position="679"/>
        <end position="786"/>
    </location>
</feature>
<evidence type="ECO:0000256" key="1">
    <source>
        <dbReference type="SAM" id="MobiDB-lite"/>
    </source>
</evidence>
<name>B7GEL3_PHATC</name>
<dbReference type="eggNOG" id="ENOG502SP3U">
    <property type="taxonomic scope" value="Eukaryota"/>
</dbReference>
<dbReference type="PROSITE" id="PS50994">
    <property type="entry name" value="INTEGRASE"/>
    <property type="match status" value="1"/>
</dbReference>
<dbReference type="Gene3D" id="3.30.420.10">
    <property type="entry name" value="Ribonuclease H-like superfamily/Ribonuclease H"/>
    <property type="match status" value="1"/>
</dbReference>
<organism evidence="3 4">
    <name type="scientific">Phaeodactylum tricornutum (strain CCAP 1055/1)</name>
    <dbReference type="NCBI Taxonomy" id="556484"/>
    <lineage>
        <taxon>Eukaryota</taxon>
        <taxon>Sar</taxon>
        <taxon>Stramenopiles</taxon>
        <taxon>Ochrophyta</taxon>
        <taxon>Bacillariophyta</taxon>
        <taxon>Bacillariophyceae</taxon>
        <taxon>Bacillariophycidae</taxon>
        <taxon>Naviculales</taxon>
        <taxon>Phaeodactylaceae</taxon>
        <taxon>Phaeodactylum</taxon>
    </lineage>
</organism>
<dbReference type="KEGG" id="pti:PHATRDRAFT_41581"/>
<dbReference type="PaxDb" id="2850-Phatr41581"/>
<evidence type="ECO:0000313" key="4">
    <source>
        <dbReference type="Proteomes" id="UP000000759"/>
    </source>
</evidence>
<feature type="region of interest" description="Disordered" evidence="1">
    <location>
        <begin position="400"/>
        <end position="431"/>
    </location>
</feature>
<dbReference type="RefSeq" id="XP_002185503.1">
    <property type="nucleotide sequence ID" value="XM_002185467.1"/>
</dbReference>
<gene>
    <name evidence="3" type="ORF">PHATRDRAFT_41581</name>
</gene>
<dbReference type="SUPFAM" id="SSF53098">
    <property type="entry name" value="Ribonuclease H-like"/>
    <property type="match status" value="1"/>
</dbReference>
<dbReference type="OrthoDB" id="44357at2759"/>
<dbReference type="Proteomes" id="UP000000759">
    <property type="component" value="Chromosome 31"/>
</dbReference>
<feature type="region of interest" description="Disordered" evidence="1">
    <location>
        <begin position="1"/>
        <end position="57"/>
    </location>
</feature>
<feature type="compositionally biased region" description="Basic and acidic residues" evidence="1">
    <location>
        <begin position="330"/>
        <end position="339"/>
    </location>
</feature>
<feature type="region of interest" description="Disordered" evidence="1">
    <location>
        <begin position="328"/>
        <end position="382"/>
    </location>
</feature>
<reference evidence="4" key="2">
    <citation type="submission" date="2008-08" db="EMBL/GenBank/DDBJ databases">
        <authorList>
            <consortium name="Diatom Consortium"/>
            <person name="Grigoriev I."/>
            <person name="Grimwood J."/>
            <person name="Kuo A."/>
            <person name="Otillar R.P."/>
            <person name="Salamov A."/>
            <person name="Detter J.C."/>
            <person name="Lindquist E."/>
            <person name="Shapiro H."/>
            <person name="Lucas S."/>
            <person name="Glavina del Rio T."/>
            <person name="Pitluck S."/>
            <person name="Rokhsar D."/>
            <person name="Bowler C."/>
        </authorList>
    </citation>
    <scope>GENOME REANNOTATION</scope>
    <source>
        <strain evidence="4">CCAP 1055/1</strain>
    </source>
</reference>
<dbReference type="InterPro" id="IPR016197">
    <property type="entry name" value="Chromo-like_dom_sf"/>
</dbReference>
<dbReference type="AlphaFoldDB" id="B7GEL3"/>
<dbReference type="GO" id="GO:0015074">
    <property type="term" value="P:DNA integration"/>
    <property type="evidence" value="ECO:0007669"/>
    <property type="project" value="InterPro"/>
</dbReference>
<sequence length="1079" mass="122743">MARVCKATGPTRKGATETVPEERVEEETPFEAVESPSKDSDNETQPSSMGDDNDSQSEIESYKIDTDIDFKYNPNFFEDKKALESVLRNTMGFGDIHVKSLQNEGLKTANDFLLISMSDINDLCDKLLFATVYRARLRASATWLRSQPDNVNITQEWTIPVMQLEMQMKAQASPFGISETNKTDNQFAIQTSFFMLKSLTSGGDAWGLIEPYEVSKNGRHAWIALCAFYEGASQVGLTTEEARTTILTLKYTGQSRNFTFTKYVQKHHTGNNILARNKEAYTDSQKTNFFLRGIVDPELMAFKAAAEANLNEWKFECVITYMRTQAAKLTSKDGKDSRNIRQATGLSKNRNNKNNRRKRSEYQSQGKGNKESGKGNNAPSTQLRKDIWDELSPGIKDAIKAAKRRASTDPRTAKRAKTSSMDNSNASIRHAGHQTDDIPKFLSQGKSLHGIETIDGNYILFELKGRTSLLYSRVPTRHELENCLHIDLTSDQPWDPNSKDWEDNEQRYTRHDRQRNARYTATDNADEENFYHGYFSLPDSKEFPVLPANNNVMNPHDFVREIKYATARVSKSSPRDLDVDRDKLRRILGHVPMEVVDQTLEATTQLAERSGKMPLHRRFKTKFEQLRYRRLKCTLYSDTFKTTVKSSRGHTHTQGFVCGDSYFVYHFLMKAESEADQGLASIIQDIGIPAQIHTDNAKVETLSKWKKITSGHWIKVTVTEPYSPWQNRCEHEFGAVRIQTRLVMETTQCPEQLWDYAITYVVIVRNNTARKALNWQTPLTVMTGDTSDISELLDFEFYEPVQYFDNPEIKYQQAKAKVGRWLGIATNVGQAMCYYVLTDKGTVITRSTVTPLHKVDLTALQTSLTAFDAMIREIYQPTDFAHSTKKQAASLRRDEAMKVARKTGEPEDPGVRNRHVLYDLNEGADHDQVEPGLSVDDYYGNDDEKESGSSDLLVGSEVLLTKGGIQHLGKVTKRDKNGQPKGSNETTNYVVEFNDGTEEIHGYNALLDAVYKQVDDDGNEWYTFEDIVDHQRRPRGGRGRTKGWFLRVKWANGEYTWEPLTSLKESNPYPVAKYAASMN</sequence>
<dbReference type="GO" id="GO:0003676">
    <property type="term" value="F:nucleic acid binding"/>
    <property type="evidence" value="ECO:0007669"/>
    <property type="project" value="InterPro"/>
</dbReference>
<evidence type="ECO:0000313" key="3">
    <source>
        <dbReference type="EMBL" id="EEC42990.1"/>
    </source>
</evidence>
<protein>
    <recommendedName>
        <fullName evidence="2">Integrase catalytic domain-containing protein</fullName>
    </recommendedName>
</protein>
<accession>B7GEL3</accession>
<keyword evidence="4" id="KW-1185">Reference proteome</keyword>
<dbReference type="EMBL" id="CM000633">
    <property type="protein sequence ID" value="EEC42990.1"/>
    <property type="molecule type" value="Genomic_DNA"/>
</dbReference>
<feature type="compositionally biased region" description="Polar residues" evidence="1">
    <location>
        <begin position="418"/>
        <end position="427"/>
    </location>
</feature>
<proteinExistence type="predicted"/>
<dbReference type="InterPro" id="IPR012337">
    <property type="entry name" value="RNaseH-like_sf"/>
</dbReference>
<feature type="compositionally biased region" description="Basic residues" evidence="1">
    <location>
        <begin position="350"/>
        <end position="359"/>
    </location>
</feature>
<dbReference type="HOGENOM" id="CLU_286450_0_0_1"/>
<dbReference type="Gene3D" id="2.40.50.40">
    <property type="match status" value="1"/>
</dbReference>
<dbReference type="InterPro" id="IPR036397">
    <property type="entry name" value="RNaseH_sf"/>
</dbReference>
<reference evidence="3 4" key="1">
    <citation type="journal article" date="2008" name="Nature">
        <title>The Phaeodactylum genome reveals the evolutionary history of diatom genomes.</title>
        <authorList>
            <person name="Bowler C."/>
            <person name="Allen A.E."/>
            <person name="Badger J.H."/>
            <person name="Grimwood J."/>
            <person name="Jabbari K."/>
            <person name="Kuo A."/>
            <person name="Maheswari U."/>
            <person name="Martens C."/>
            <person name="Maumus F."/>
            <person name="Otillar R.P."/>
            <person name="Rayko E."/>
            <person name="Salamov A."/>
            <person name="Vandepoele K."/>
            <person name="Beszteri B."/>
            <person name="Gruber A."/>
            <person name="Heijde M."/>
            <person name="Katinka M."/>
            <person name="Mock T."/>
            <person name="Valentin K."/>
            <person name="Verret F."/>
            <person name="Berges J.A."/>
            <person name="Brownlee C."/>
            <person name="Cadoret J.P."/>
            <person name="Chiovitti A."/>
            <person name="Choi C.J."/>
            <person name="Coesel S."/>
            <person name="De Martino A."/>
            <person name="Detter J.C."/>
            <person name="Durkin C."/>
            <person name="Falciatore A."/>
            <person name="Fournet J."/>
            <person name="Haruta M."/>
            <person name="Huysman M.J."/>
            <person name="Jenkins B.D."/>
            <person name="Jiroutova K."/>
            <person name="Jorgensen R.E."/>
            <person name="Joubert Y."/>
            <person name="Kaplan A."/>
            <person name="Kroger N."/>
            <person name="Kroth P.G."/>
            <person name="La Roche J."/>
            <person name="Lindquist E."/>
            <person name="Lommer M."/>
            <person name="Martin-Jezequel V."/>
            <person name="Lopez P.J."/>
            <person name="Lucas S."/>
            <person name="Mangogna M."/>
            <person name="McGinnis K."/>
            <person name="Medlin L.K."/>
            <person name="Montsant A."/>
            <person name="Oudot-Le Secq M.P."/>
            <person name="Napoli C."/>
            <person name="Obornik M."/>
            <person name="Parker M.S."/>
            <person name="Petit J.L."/>
            <person name="Porcel B.M."/>
            <person name="Poulsen N."/>
            <person name="Robison M."/>
            <person name="Rychlewski L."/>
            <person name="Rynearson T.A."/>
            <person name="Schmutz J."/>
            <person name="Shapiro H."/>
            <person name="Siaut M."/>
            <person name="Stanley M."/>
            <person name="Sussman M.R."/>
            <person name="Taylor A.R."/>
            <person name="Vardi A."/>
            <person name="von Dassow P."/>
            <person name="Vyverman W."/>
            <person name="Willis A."/>
            <person name="Wyrwicz L.S."/>
            <person name="Rokhsar D.S."/>
            <person name="Weissenbach J."/>
            <person name="Armbrust E.V."/>
            <person name="Green B.R."/>
            <person name="Van de Peer Y."/>
            <person name="Grigoriev I.V."/>
        </authorList>
    </citation>
    <scope>NUCLEOTIDE SEQUENCE [LARGE SCALE GENOMIC DNA]</scope>
    <source>
        <strain evidence="3 4">CCAP 1055/1</strain>
    </source>
</reference>
<dbReference type="InterPro" id="IPR001584">
    <property type="entry name" value="Integrase_cat-core"/>
</dbReference>
<dbReference type="GeneID" id="7199410"/>
<dbReference type="InParanoid" id="B7GEL3"/>
<dbReference type="SUPFAM" id="SSF54160">
    <property type="entry name" value="Chromo domain-like"/>
    <property type="match status" value="1"/>
</dbReference>
<evidence type="ECO:0000259" key="2">
    <source>
        <dbReference type="PROSITE" id="PS50994"/>
    </source>
</evidence>